<dbReference type="PANTHER" id="PTHR34039:SF1">
    <property type="entry name" value="UPF0102 PROTEIN YRAN"/>
    <property type="match status" value="1"/>
</dbReference>
<sequence length="136" mass="15816">MFFGKNIMQQERIKAQRKVRGARSYQVGIDAEKLAKEELQRTGWTILLERAKTRRGEIDLVAYKGTLLCFFEVKKRKTTGEALACLLPAQQSRLYRAAECLLATHPAWSFEEMRFDLIGFDENNTCIWLEDILRIT</sequence>
<dbReference type="SUPFAM" id="SSF52980">
    <property type="entry name" value="Restriction endonuclease-like"/>
    <property type="match status" value="1"/>
</dbReference>
<keyword evidence="3" id="KW-0255">Endonuclease</keyword>
<dbReference type="InterPro" id="IPR011856">
    <property type="entry name" value="tRNA_endonuc-like_dom_sf"/>
</dbReference>
<keyword evidence="3" id="KW-0378">Hydrolase</keyword>
<evidence type="ECO:0000256" key="1">
    <source>
        <dbReference type="ARBA" id="ARBA00006738"/>
    </source>
</evidence>
<dbReference type="GO" id="GO:0004519">
    <property type="term" value="F:endonuclease activity"/>
    <property type="evidence" value="ECO:0007669"/>
    <property type="project" value="UniProtKB-KW"/>
</dbReference>
<evidence type="ECO:0000313" key="3">
    <source>
        <dbReference type="EMBL" id="BBC78629.1"/>
    </source>
</evidence>
<accession>A0A0D6NMC1</accession>
<proteinExistence type="inferred from homology"/>
<dbReference type="RefSeq" id="WP_048841775.1">
    <property type="nucleotide sequence ID" value="NZ_BAMX01000024.1"/>
</dbReference>
<dbReference type="KEGG" id="aot:AcetOri_orf00422"/>
<evidence type="ECO:0000313" key="4">
    <source>
        <dbReference type="EMBL" id="GAN66748.1"/>
    </source>
</evidence>
<dbReference type="STRING" id="1231341.Abor_024_192"/>
<dbReference type="InterPro" id="IPR003509">
    <property type="entry name" value="UPF0102_YraN-like"/>
</dbReference>
<comment type="similarity">
    <text evidence="1 2">Belongs to the UPF0102 family.</text>
</comment>
<dbReference type="Proteomes" id="UP000032670">
    <property type="component" value="Unassembled WGS sequence"/>
</dbReference>
<reference evidence="3 6" key="2">
    <citation type="submission" date="2018-02" db="EMBL/GenBank/DDBJ databases">
        <title>Acetobacter orientalis genome.</title>
        <authorList>
            <person name="Nakashima N."/>
            <person name="Tamura T."/>
        </authorList>
    </citation>
    <scope>NUCLEOTIDE SEQUENCE [LARGE SCALE GENOMIC DNA]</scope>
    <source>
        <strain evidence="3 6">FAN1</strain>
    </source>
</reference>
<dbReference type="EMBL" id="BAMX01000024">
    <property type="protein sequence ID" value="GAN66748.1"/>
    <property type="molecule type" value="Genomic_DNA"/>
</dbReference>
<dbReference type="InterPro" id="IPR011335">
    <property type="entry name" value="Restrct_endonuc-II-like"/>
</dbReference>
<dbReference type="GO" id="GO:0003676">
    <property type="term" value="F:nucleic acid binding"/>
    <property type="evidence" value="ECO:0007669"/>
    <property type="project" value="InterPro"/>
</dbReference>
<reference evidence="4 5" key="1">
    <citation type="submission" date="2012-11" db="EMBL/GenBank/DDBJ databases">
        <title>Whole genome sequence of Acetobacter orientalis 21F-2.</title>
        <authorList>
            <person name="Azuma Y."/>
            <person name="Higashiura N."/>
            <person name="Hirakawa H."/>
            <person name="Matsushita K."/>
        </authorList>
    </citation>
    <scope>NUCLEOTIDE SEQUENCE [LARGE SCALE GENOMIC DNA]</scope>
    <source>
        <strain evidence="4 5">21F-2</strain>
    </source>
</reference>
<dbReference type="Pfam" id="PF02021">
    <property type="entry name" value="UPF0102"/>
    <property type="match status" value="1"/>
</dbReference>
<dbReference type="AlphaFoldDB" id="A0A2Z5ZDW0"/>
<organism evidence="3 6">
    <name type="scientific">Acetobacter orientalis</name>
    <dbReference type="NCBI Taxonomy" id="146474"/>
    <lineage>
        <taxon>Bacteria</taxon>
        <taxon>Pseudomonadati</taxon>
        <taxon>Pseudomonadota</taxon>
        <taxon>Alphaproteobacteria</taxon>
        <taxon>Acetobacterales</taxon>
        <taxon>Acetobacteraceae</taxon>
        <taxon>Acetobacter</taxon>
    </lineage>
</organism>
<protein>
    <recommendedName>
        <fullName evidence="2">UPF0102 protein Abor_024_192</fullName>
    </recommendedName>
</protein>
<name>A0A2Z5ZDW0_9PROT</name>
<dbReference type="HAMAP" id="MF_00048">
    <property type="entry name" value="UPF0102"/>
    <property type="match status" value="1"/>
</dbReference>
<gene>
    <name evidence="4" type="ORF">Abor_024_192</name>
    <name evidence="3" type="ORF">AcetOrient_orf00422</name>
</gene>
<dbReference type="Gene3D" id="3.40.1350.10">
    <property type="match status" value="1"/>
</dbReference>
<dbReference type="PANTHER" id="PTHR34039">
    <property type="entry name" value="UPF0102 PROTEIN YRAN"/>
    <property type="match status" value="1"/>
</dbReference>
<evidence type="ECO:0000313" key="6">
    <source>
        <dbReference type="Proteomes" id="UP000270034"/>
    </source>
</evidence>
<evidence type="ECO:0000256" key="2">
    <source>
        <dbReference type="HAMAP-Rule" id="MF_00048"/>
    </source>
</evidence>
<dbReference type="GeneID" id="76204887"/>
<accession>A0A2Z5ZDW0</accession>
<dbReference type="Proteomes" id="UP000270034">
    <property type="component" value="Chromosome"/>
</dbReference>
<evidence type="ECO:0000313" key="5">
    <source>
        <dbReference type="Proteomes" id="UP000032670"/>
    </source>
</evidence>
<keyword evidence="3" id="KW-0540">Nuclease</keyword>
<keyword evidence="5" id="KW-1185">Reference proteome</keyword>
<dbReference type="EMBL" id="AP018515">
    <property type="protein sequence ID" value="BBC78629.1"/>
    <property type="molecule type" value="Genomic_DNA"/>
</dbReference>